<feature type="domain" description="RNA polymerase sigma-70 region 2" evidence="5">
    <location>
        <begin position="29"/>
        <end position="96"/>
    </location>
</feature>
<dbReference type="InterPro" id="IPR039425">
    <property type="entry name" value="RNA_pol_sigma-70-like"/>
</dbReference>
<name>H6L566_SAPGL</name>
<dbReference type="Pfam" id="PF04542">
    <property type="entry name" value="Sigma70_r2"/>
    <property type="match status" value="1"/>
</dbReference>
<dbReference type="HOGENOM" id="CLU_047691_3_2_10"/>
<evidence type="ECO:0000256" key="1">
    <source>
        <dbReference type="ARBA" id="ARBA00010641"/>
    </source>
</evidence>
<comment type="similarity">
    <text evidence="1">Belongs to the sigma-70 factor family. ECF subfamily.</text>
</comment>
<gene>
    <name evidence="7" type="ordered locus">SGRA_0197</name>
</gene>
<reference evidence="7 8" key="1">
    <citation type="journal article" date="2012" name="Stand. Genomic Sci.">
        <title>Complete genome sequencing and analysis of Saprospira grandis str. Lewin, a predatory marine bacterium.</title>
        <authorList>
            <person name="Saw J.H."/>
            <person name="Yuryev A."/>
            <person name="Kanbe M."/>
            <person name="Hou S."/>
            <person name="Young A.G."/>
            <person name="Aizawa S."/>
            <person name="Alam M."/>
        </authorList>
    </citation>
    <scope>NUCLEOTIDE SEQUENCE [LARGE SCALE GENOMIC DNA]</scope>
    <source>
        <strain evidence="7 8">Lewin</strain>
    </source>
</reference>
<accession>H6L566</accession>
<dbReference type="InterPro" id="IPR014284">
    <property type="entry name" value="RNA_pol_sigma-70_dom"/>
</dbReference>
<dbReference type="InterPro" id="IPR013249">
    <property type="entry name" value="RNA_pol_sigma70_r4_t2"/>
</dbReference>
<dbReference type="Gene3D" id="1.10.1740.10">
    <property type="match status" value="1"/>
</dbReference>
<evidence type="ECO:0000256" key="3">
    <source>
        <dbReference type="ARBA" id="ARBA00023082"/>
    </source>
</evidence>
<evidence type="ECO:0000313" key="8">
    <source>
        <dbReference type="Proteomes" id="UP000007519"/>
    </source>
</evidence>
<evidence type="ECO:0000259" key="5">
    <source>
        <dbReference type="Pfam" id="PF04542"/>
    </source>
</evidence>
<dbReference type="EMBL" id="CP002831">
    <property type="protein sequence ID" value="AFC22938.1"/>
    <property type="molecule type" value="Genomic_DNA"/>
</dbReference>
<dbReference type="InterPro" id="IPR007627">
    <property type="entry name" value="RNA_pol_sigma70_r2"/>
</dbReference>
<dbReference type="SUPFAM" id="SSF88659">
    <property type="entry name" value="Sigma3 and sigma4 domains of RNA polymerase sigma factors"/>
    <property type="match status" value="1"/>
</dbReference>
<dbReference type="OrthoDB" id="941544at2"/>
<dbReference type="PANTHER" id="PTHR43133">
    <property type="entry name" value="RNA POLYMERASE ECF-TYPE SIGMA FACTO"/>
    <property type="match status" value="1"/>
</dbReference>
<keyword evidence="3" id="KW-0731">Sigma factor</keyword>
<dbReference type="PANTHER" id="PTHR43133:SF46">
    <property type="entry name" value="RNA POLYMERASE SIGMA-70 FACTOR ECF SUBFAMILY"/>
    <property type="match status" value="1"/>
</dbReference>
<dbReference type="Pfam" id="PF08281">
    <property type="entry name" value="Sigma70_r4_2"/>
    <property type="match status" value="1"/>
</dbReference>
<evidence type="ECO:0000259" key="6">
    <source>
        <dbReference type="Pfam" id="PF08281"/>
    </source>
</evidence>
<keyword evidence="2" id="KW-0805">Transcription regulation</keyword>
<dbReference type="AlphaFoldDB" id="H6L566"/>
<dbReference type="GO" id="GO:0003677">
    <property type="term" value="F:DNA binding"/>
    <property type="evidence" value="ECO:0007669"/>
    <property type="project" value="InterPro"/>
</dbReference>
<dbReference type="Gene3D" id="1.10.10.10">
    <property type="entry name" value="Winged helix-like DNA-binding domain superfamily/Winged helix DNA-binding domain"/>
    <property type="match status" value="1"/>
</dbReference>
<dbReference type="STRING" id="984262.SGRA_0197"/>
<dbReference type="GO" id="GO:0016987">
    <property type="term" value="F:sigma factor activity"/>
    <property type="evidence" value="ECO:0007669"/>
    <property type="project" value="UniProtKB-KW"/>
</dbReference>
<sequence>MPKDEFAKLTDEELVAHCIKHKRRYQEALYRRYADDLYAVALIYCKSDQDAADVLQESFIKIFKNLERFKFQAALKSWMRRILVNTALDHYRKRKREKAHSENYQQQQELKVDDILSRINAAELLELLNQLPKKAGMVLKLYAIEGYAHKEIAEQMQISEGTSKSQLSRARSLLKELLAKLQGDV</sequence>
<organism evidence="7 8">
    <name type="scientific">Saprospira grandis (strain Lewin)</name>
    <dbReference type="NCBI Taxonomy" id="984262"/>
    <lineage>
        <taxon>Bacteria</taxon>
        <taxon>Pseudomonadati</taxon>
        <taxon>Bacteroidota</taxon>
        <taxon>Saprospiria</taxon>
        <taxon>Saprospirales</taxon>
        <taxon>Saprospiraceae</taxon>
        <taxon>Saprospira</taxon>
    </lineage>
</organism>
<proteinExistence type="inferred from homology"/>
<dbReference type="InterPro" id="IPR013325">
    <property type="entry name" value="RNA_pol_sigma_r2"/>
</dbReference>
<dbReference type="NCBIfam" id="TIGR02937">
    <property type="entry name" value="sigma70-ECF"/>
    <property type="match status" value="1"/>
</dbReference>
<dbReference type="eggNOG" id="COG1595">
    <property type="taxonomic scope" value="Bacteria"/>
</dbReference>
<dbReference type="InterPro" id="IPR036388">
    <property type="entry name" value="WH-like_DNA-bd_sf"/>
</dbReference>
<protein>
    <submittedName>
        <fullName evidence="7">RNA polymerase, sigma-24 subunit, ecf subfamily protein</fullName>
    </submittedName>
</protein>
<dbReference type="KEGG" id="sgn:SGRA_0197"/>
<dbReference type="SUPFAM" id="SSF88946">
    <property type="entry name" value="Sigma2 domain of RNA polymerase sigma factors"/>
    <property type="match status" value="1"/>
</dbReference>
<evidence type="ECO:0000256" key="2">
    <source>
        <dbReference type="ARBA" id="ARBA00023015"/>
    </source>
</evidence>
<keyword evidence="4" id="KW-0804">Transcription</keyword>
<evidence type="ECO:0000256" key="4">
    <source>
        <dbReference type="ARBA" id="ARBA00023163"/>
    </source>
</evidence>
<dbReference type="CDD" id="cd06171">
    <property type="entry name" value="Sigma70_r4"/>
    <property type="match status" value="1"/>
</dbReference>
<evidence type="ECO:0000313" key="7">
    <source>
        <dbReference type="EMBL" id="AFC22938.1"/>
    </source>
</evidence>
<dbReference type="Proteomes" id="UP000007519">
    <property type="component" value="Chromosome"/>
</dbReference>
<dbReference type="GO" id="GO:0006352">
    <property type="term" value="P:DNA-templated transcription initiation"/>
    <property type="evidence" value="ECO:0007669"/>
    <property type="project" value="InterPro"/>
</dbReference>
<feature type="domain" description="RNA polymerase sigma factor 70 region 4 type 2" evidence="6">
    <location>
        <begin position="123"/>
        <end position="173"/>
    </location>
</feature>
<dbReference type="RefSeq" id="WP_002660512.1">
    <property type="nucleotide sequence ID" value="NC_016940.1"/>
</dbReference>
<dbReference type="InterPro" id="IPR013324">
    <property type="entry name" value="RNA_pol_sigma_r3/r4-like"/>
</dbReference>
<keyword evidence="8" id="KW-1185">Reference proteome</keyword>